<dbReference type="EMBL" id="JAATEP010000010">
    <property type="protein sequence ID" value="NJP90980.1"/>
    <property type="molecule type" value="Genomic_DNA"/>
</dbReference>
<accession>A0ABX1B347</accession>
<evidence type="ECO:0000256" key="1">
    <source>
        <dbReference type="SAM" id="MobiDB-lite"/>
    </source>
</evidence>
<proteinExistence type="predicted"/>
<comment type="caution">
    <text evidence="2">The sequence shown here is derived from an EMBL/GenBank/DDBJ whole genome shotgun (WGS) entry which is preliminary data.</text>
</comment>
<dbReference type="Proteomes" id="UP000696294">
    <property type="component" value="Unassembled WGS sequence"/>
</dbReference>
<feature type="region of interest" description="Disordered" evidence="1">
    <location>
        <begin position="26"/>
        <end position="66"/>
    </location>
</feature>
<name>A0ABX1B347_9ACTN</name>
<feature type="compositionally biased region" description="Basic and acidic residues" evidence="1">
    <location>
        <begin position="26"/>
        <end position="35"/>
    </location>
</feature>
<reference evidence="2 3" key="1">
    <citation type="submission" date="2020-03" db="EMBL/GenBank/DDBJ databases">
        <title>WGS of actinomycetes isolated from Thailand.</title>
        <authorList>
            <person name="Thawai C."/>
        </authorList>
    </citation>
    <scope>NUCLEOTIDE SEQUENCE [LARGE SCALE GENOMIC DNA]</scope>
    <source>
        <strain evidence="2 3">FMUSA5-5</strain>
    </source>
</reference>
<organism evidence="2 3">
    <name type="scientific">Nonomuraea composti</name>
    <dbReference type="NCBI Taxonomy" id="2720023"/>
    <lineage>
        <taxon>Bacteria</taxon>
        <taxon>Bacillati</taxon>
        <taxon>Actinomycetota</taxon>
        <taxon>Actinomycetes</taxon>
        <taxon>Streptosporangiales</taxon>
        <taxon>Streptosporangiaceae</taxon>
        <taxon>Nonomuraea</taxon>
    </lineage>
</organism>
<sequence>MRVKPPGPAGWAAGPEAVAAVLDAKRPAPRDRCGDDPDDFFGEPSEKPPVPIVEDLDSYGPDSYDP</sequence>
<gene>
    <name evidence="2" type="ORF">HCN51_16190</name>
</gene>
<dbReference type="RefSeq" id="WP_168010443.1">
    <property type="nucleotide sequence ID" value="NZ_JAATEP010000010.1"/>
</dbReference>
<keyword evidence="3" id="KW-1185">Reference proteome</keyword>
<evidence type="ECO:0000313" key="3">
    <source>
        <dbReference type="Proteomes" id="UP000696294"/>
    </source>
</evidence>
<evidence type="ECO:0000313" key="2">
    <source>
        <dbReference type="EMBL" id="NJP90980.1"/>
    </source>
</evidence>
<protein>
    <submittedName>
        <fullName evidence="2">Uncharacterized protein</fullName>
    </submittedName>
</protein>